<dbReference type="Pfam" id="PF05729">
    <property type="entry name" value="NACHT"/>
    <property type="match status" value="1"/>
</dbReference>
<evidence type="ECO:0000313" key="3">
    <source>
        <dbReference type="EMBL" id="KAH3751276.1"/>
    </source>
</evidence>
<name>A0A9D4DM67_DREPO</name>
<evidence type="ECO:0000313" key="4">
    <source>
        <dbReference type="Proteomes" id="UP000828390"/>
    </source>
</evidence>
<dbReference type="EMBL" id="JAIWYP010000010">
    <property type="protein sequence ID" value="KAH3751276.1"/>
    <property type="molecule type" value="Genomic_DNA"/>
</dbReference>
<protein>
    <recommendedName>
        <fullName evidence="2">NACHT domain-containing protein</fullName>
    </recommendedName>
</protein>
<organism evidence="3 4">
    <name type="scientific">Dreissena polymorpha</name>
    <name type="common">Zebra mussel</name>
    <name type="synonym">Mytilus polymorpha</name>
    <dbReference type="NCBI Taxonomy" id="45954"/>
    <lineage>
        <taxon>Eukaryota</taxon>
        <taxon>Metazoa</taxon>
        <taxon>Spiralia</taxon>
        <taxon>Lophotrochozoa</taxon>
        <taxon>Mollusca</taxon>
        <taxon>Bivalvia</taxon>
        <taxon>Autobranchia</taxon>
        <taxon>Heteroconchia</taxon>
        <taxon>Euheterodonta</taxon>
        <taxon>Imparidentia</taxon>
        <taxon>Neoheterodontei</taxon>
        <taxon>Myida</taxon>
        <taxon>Dreissenoidea</taxon>
        <taxon>Dreissenidae</taxon>
        <taxon>Dreissena</taxon>
    </lineage>
</organism>
<dbReference type="Pfam" id="PF15112">
    <property type="entry name" value="DUF4559"/>
    <property type="match status" value="1"/>
</dbReference>
<dbReference type="InterPro" id="IPR027897">
    <property type="entry name" value="DUF4559"/>
</dbReference>
<reference evidence="3" key="2">
    <citation type="submission" date="2020-11" db="EMBL/GenBank/DDBJ databases">
        <authorList>
            <person name="McCartney M.A."/>
            <person name="Auch B."/>
            <person name="Kono T."/>
            <person name="Mallez S."/>
            <person name="Becker A."/>
            <person name="Gohl D.M."/>
            <person name="Silverstein K.A.T."/>
            <person name="Koren S."/>
            <person name="Bechman K.B."/>
            <person name="Herman A."/>
            <person name="Abrahante J.E."/>
            <person name="Garbe J."/>
        </authorList>
    </citation>
    <scope>NUCLEOTIDE SEQUENCE</scope>
    <source>
        <strain evidence="3">Duluth1</strain>
        <tissue evidence="3">Whole animal</tissue>
    </source>
</reference>
<dbReference type="InterPro" id="IPR007111">
    <property type="entry name" value="NACHT_NTPase"/>
</dbReference>
<evidence type="ECO:0000259" key="2">
    <source>
        <dbReference type="Pfam" id="PF05729"/>
    </source>
</evidence>
<dbReference type="PANTHER" id="PTHR46312">
    <property type="entry name" value="NACHT DOMAIN-CONTAINING PROTEIN"/>
    <property type="match status" value="1"/>
</dbReference>
<feature type="region of interest" description="Disordered" evidence="1">
    <location>
        <begin position="286"/>
        <end position="376"/>
    </location>
</feature>
<sequence>MAADTNIFTDKQTNNWFKACIALNLTKDGLTDLVVTELLNVQTKVGRSCGQCFIQNLIPCPTQDVCKKRKRNNCSFHNSQQPKSCQTCDKVKQNITLLHRFKGPSWANTKAELWATDPWEIGKCYLPRDGYSSVSSVQESDVNGVVSIVLNCTHFQTCLSAACLSPPPPDKQCPLEKVRQIGRDVRHTADCKVTDADLQYFFLTLTTLLADPVHLLHDTSATEARVKLSDLQNDRLSLVDLGKMLKEANQTLTHAKEAGERFSEEAERTLKEGLNTLEAKIQAGKERLENKTQTSEQRIEKKAHSGEQRIENKTQAGEQRIENKTQAGEQRIENKTQCGEQSIENKTQAGEQSITNKAQAGEQRIENKTQAGEQSIENKTQAGEQNIENKAQAGEQSIAHKTHAGEQSIEIKTQAGEQCIENKTKAGEQSIENKTQESINRINQAEFGKELDEYERGVTDFRDRLIKFYTTTKKTVPVSPLSEGRDKPISDVFVQPKLSHVTIEKDGSRKKTGNPVNQYKALLYIDEKLSSRVFVQGEPGMGKTTFLTKLALDWCDAVSEHNPDHRPTFSDVETLKEFRFLFQISLRDARDQREVIEMIKTQIIDMIYPGEVKREETVKLLPHILERETYIVSMDGLNEWVDRLNQFVIPLLAQWHSKCVSIITSRPWKMADERIKDSEIKKIIEVEGIIDTEELANKVINSLQTGNVKTTPEFMKYVNERQFGNLLKSPWLQTLLVNCWMNKTELSGSLCEINCILLDTLFKNARAKKGYFQKGKSFQCLTNTSFIQRQINIFDALANVAFDFTFSSSKSPVFTERGVLNHMSEKQLNFCLHAGVFTKRYSSNIAGQNAQFSFLHETLQEFMTAYHIANSKQDLKKQFRTGSKYNVLEMSQTIIYLCGLDCKKANTLINCLVDDEFLKAISHGVRMYIMGFYNQENLLAFQDDNGTRRNVLKSNNDNMDYGARCVALSVLFQRMIIAGCIEATASGEKEICLNCRDFIFNQNLSESDSNALERLLLYNCADVRSLIVESNCLQISEILTVILKSKHCLTRVKITMTPEISKALHHTSIQELNCIGQFDVSSCSYVLPSLSQLTYLRIEDTSFLQDISLPETIQTIFLSKCECSSEWLCTLLITLSSLDHPVECELWDVVLQLSEDIRGDEAHTHISDLRSEILSHDLSNIEIFVKNGSAELFELLRDTSIGILNLRTADNASLASEILHTLNKLTKLNLWGTYTGRCDLSMLASLKCISLQEGECSSEWLCSLLITLSSLDHPVECELWDVVLQLSEDIRGGEVHTHISDLGSKILSHDLSNIELFVKNGSKELFELLRDTSIRILKLMTDNCASLASEILHTLNKLTELYLLGTYTGRCDLRLPVSLQCISLPEGECSSEWLCSLLITLSSLDHPVKCELWDVLQLREDIRGDEAHTHISDLRSQILSNDLSNVEIFVKNGSAELFELLRDTSIGILWMNAYCASLASEILHTLNKLTKLNLWGTYTGRCDLRLPASLQCISLQENECSSEWLRTLLITLSSLDHPVKCELWDVVLQLSEDIRGDEAHTHISDLRSQILSHDLSNVEIFVENGSKELFELLRDTSIGTLNLMTGNCASLASEILHTLNKLTKLYLRGTYTGRCDLILPASLQCISFQEGECSYEWLCSLLITLSSLDHPVKCELWDVVLQLSEDIRGDEAHTHISDLRSQILSHDLSNVEIFVENGSKELFELLRDTSIGILDLRTANCASLAS</sequence>
<evidence type="ECO:0000256" key="1">
    <source>
        <dbReference type="SAM" id="MobiDB-lite"/>
    </source>
</evidence>
<reference evidence="3" key="1">
    <citation type="journal article" date="2019" name="bioRxiv">
        <title>The Genome of the Zebra Mussel, Dreissena polymorpha: A Resource for Invasive Species Research.</title>
        <authorList>
            <person name="McCartney M.A."/>
            <person name="Auch B."/>
            <person name="Kono T."/>
            <person name="Mallez S."/>
            <person name="Zhang Y."/>
            <person name="Obille A."/>
            <person name="Becker A."/>
            <person name="Abrahante J.E."/>
            <person name="Garbe J."/>
            <person name="Badalamenti J.P."/>
            <person name="Herman A."/>
            <person name="Mangelson H."/>
            <person name="Liachko I."/>
            <person name="Sullivan S."/>
            <person name="Sone E.D."/>
            <person name="Koren S."/>
            <person name="Silverstein K.A.T."/>
            <person name="Beckman K.B."/>
            <person name="Gohl D.M."/>
        </authorList>
    </citation>
    <scope>NUCLEOTIDE SEQUENCE</scope>
    <source>
        <strain evidence="3">Duluth1</strain>
        <tissue evidence="3">Whole animal</tissue>
    </source>
</reference>
<accession>A0A9D4DM67</accession>
<dbReference type="Proteomes" id="UP000828390">
    <property type="component" value="Unassembled WGS sequence"/>
</dbReference>
<dbReference type="PANTHER" id="PTHR46312:SF2">
    <property type="entry name" value="NUCLEOTIDE-BINDING OLIGOMERIZATION DOMAIN-CONTAINING PROTEIN 2-LIKE"/>
    <property type="match status" value="1"/>
</dbReference>
<proteinExistence type="predicted"/>
<gene>
    <name evidence="3" type="ORF">DPMN_185829</name>
</gene>
<feature type="compositionally biased region" description="Basic and acidic residues" evidence="1">
    <location>
        <begin position="297"/>
        <end position="312"/>
    </location>
</feature>
<keyword evidence="4" id="KW-1185">Reference proteome</keyword>
<dbReference type="InterPro" id="IPR027417">
    <property type="entry name" value="P-loop_NTPase"/>
</dbReference>
<feature type="domain" description="NACHT" evidence="2">
    <location>
        <begin position="532"/>
        <end position="689"/>
    </location>
</feature>
<feature type="compositionally biased region" description="Polar residues" evidence="1">
    <location>
        <begin position="335"/>
        <end position="358"/>
    </location>
</feature>
<dbReference type="SUPFAM" id="SSF52540">
    <property type="entry name" value="P-loop containing nucleoside triphosphate hydrolases"/>
    <property type="match status" value="1"/>
</dbReference>
<dbReference type="Gene3D" id="3.40.50.300">
    <property type="entry name" value="P-loop containing nucleotide triphosphate hydrolases"/>
    <property type="match status" value="1"/>
</dbReference>
<comment type="caution">
    <text evidence="3">The sequence shown here is derived from an EMBL/GenBank/DDBJ whole genome shotgun (WGS) entry which is preliminary data.</text>
</comment>